<feature type="region of interest" description="Disordered" evidence="1">
    <location>
        <begin position="427"/>
        <end position="449"/>
    </location>
</feature>
<reference evidence="4" key="1">
    <citation type="submission" date="2025-08" db="UniProtKB">
        <authorList>
            <consortium name="Ensembl"/>
        </authorList>
    </citation>
    <scope>IDENTIFICATION</scope>
</reference>
<dbReference type="CDD" id="cd01229">
    <property type="entry name" value="PH_Ect2"/>
    <property type="match status" value="1"/>
</dbReference>
<dbReference type="InterPro" id="IPR036420">
    <property type="entry name" value="BRCT_dom_sf"/>
</dbReference>
<dbReference type="SUPFAM" id="SSF50729">
    <property type="entry name" value="PH domain-like"/>
    <property type="match status" value="1"/>
</dbReference>
<dbReference type="Proteomes" id="UP000694700">
    <property type="component" value="Unplaced"/>
</dbReference>
<dbReference type="Pfam" id="PF21243">
    <property type="entry name" value="ECT2_BRCT0"/>
    <property type="match status" value="1"/>
</dbReference>
<dbReference type="GO" id="GO:0005938">
    <property type="term" value="C:cell cortex"/>
    <property type="evidence" value="ECO:0007669"/>
    <property type="project" value="TreeGrafter"/>
</dbReference>
<dbReference type="InterPro" id="IPR011993">
    <property type="entry name" value="PH-like_dom_sf"/>
</dbReference>
<evidence type="ECO:0000259" key="2">
    <source>
        <dbReference type="PROSITE" id="PS50010"/>
    </source>
</evidence>
<dbReference type="PROSITE" id="PS50010">
    <property type="entry name" value="DH_2"/>
    <property type="match status" value="1"/>
</dbReference>
<dbReference type="Pfam" id="PF00621">
    <property type="entry name" value="RhoGEF"/>
    <property type="match status" value="1"/>
</dbReference>
<dbReference type="Gene3D" id="3.40.50.10190">
    <property type="entry name" value="BRCT domain"/>
    <property type="match status" value="3"/>
</dbReference>
<dbReference type="PANTHER" id="PTHR16777">
    <property type="entry name" value="PROTEIN ECT2"/>
    <property type="match status" value="1"/>
</dbReference>
<dbReference type="GO" id="GO:0005634">
    <property type="term" value="C:nucleus"/>
    <property type="evidence" value="ECO:0007669"/>
    <property type="project" value="InterPro"/>
</dbReference>
<evidence type="ECO:0000313" key="5">
    <source>
        <dbReference type="Proteomes" id="UP000694700"/>
    </source>
</evidence>
<sequence>MADSSIVTLGLGRSLLVDSSVYDSRMAETSKEQFFMGLFADETEDVLPRVETRVVLLGEASNIAELEKALQAITIMEVPVVKIKEGQPGAEAREKLIKSIVNMDINTPCIKTDNVRDFGDGENCEFETVFVLKDFQAPEYSFLYKNDNRILGPPAVMHCASKGEPLPFSSRPLYSMTMLNLSLCFTGFRKKDEVVTLVNLVHHMGGTIRKEFDSAKVTHLIARSTHGEKYRLAVCMGTPILTPEWIHKAWEHRDDINFHAGNEEFRTEFKVPPFQDCVLSFLGFSEEEKTNMEERTQKHGGRFQAVGDERCTHLVVEENSIKELPFTPSKRLYVVKQEWFWGSIQMDARAGEIMYSYEKPESPAMKKAVSLLSLTTPNSGRKRRRLRETLAQLTKETEISPFPPRKRPSAEHSISMGSLLDFSNTPDNCKSIGENAKPPKSSTPALPKQSARWQVSKELYQTESNYVDILATVLQLFKYPLEKEGQVGGPILAQEEIKTIFGSIPDIYDVHTRIKADLEELVMNWSEEKSVGDIILKYSRELVKAYPPFVNFFEMSKETIVRCERQKPRFHAFLKINQSKPECGRQTLVELLIRPVQRLPSVALLLNDIKKHTSDENPDKVTLEKAIESLREVMTHINEDKRKTEGQKQIFDVVYEVDGCPANLLSSHRSLVHKVETIALGDKPCDRGEHVTLFLFNDCLEIARKRHKVITTFRSPLGQTRPPAQLKHIALMPLSQIRRVLDIQDTEECQNAFALVVRPPTEQENLLFSFQLTAEDTLKSTWLKTLCRQVANTICRADAEDLIQSTDPDSVQVSTKDMDSTLSRASRAIKKTSKKVTRAFSFTKTPKRVLQRAFMANGTPDERSPGPDADHMGRMSSSSTLAAVHSPSMINLSSAFERKYHTFSRSTTHLF</sequence>
<dbReference type="PROSITE" id="PS00741">
    <property type="entry name" value="DH_1"/>
    <property type="match status" value="1"/>
</dbReference>
<dbReference type="InterPro" id="IPR035899">
    <property type="entry name" value="DBL_dom_sf"/>
</dbReference>
<organism evidence="4 5">
    <name type="scientific">Cyprinus carpio</name>
    <name type="common">Common carp</name>
    <dbReference type="NCBI Taxonomy" id="7962"/>
    <lineage>
        <taxon>Eukaryota</taxon>
        <taxon>Metazoa</taxon>
        <taxon>Chordata</taxon>
        <taxon>Craniata</taxon>
        <taxon>Vertebrata</taxon>
        <taxon>Euteleostomi</taxon>
        <taxon>Actinopterygii</taxon>
        <taxon>Neopterygii</taxon>
        <taxon>Teleostei</taxon>
        <taxon>Ostariophysi</taxon>
        <taxon>Cypriniformes</taxon>
        <taxon>Cyprinidae</taxon>
        <taxon>Cyprininae</taxon>
        <taxon>Cyprinus</taxon>
    </lineage>
</organism>
<evidence type="ECO:0000259" key="3">
    <source>
        <dbReference type="PROSITE" id="PS50172"/>
    </source>
</evidence>
<dbReference type="SMART" id="SM00292">
    <property type="entry name" value="BRCT"/>
    <property type="match status" value="2"/>
</dbReference>
<dbReference type="GO" id="GO:0005096">
    <property type="term" value="F:GTPase activator activity"/>
    <property type="evidence" value="ECO:0007669"/>
    <property type="project" value="InterPro"/>
</dbReference>
<dbReference type="GO" id="GO:2000431">
    <property type="term" value="P:regulation of cytokinesis, actomyosin contractile ring assembly"/>
    <property type="evidence" value="ECO:0007669"/>
    <property type="project" value="InterPro"/>
</dbReference>
<dbReference type="InterPro" id="IPR026817">
    <property type="entry name" value="Ect2"/>
</dbReference>
<dbReference type="GO" id="GO:0000281">
    <property type="term" value="P:mitotic cytokinesis"/>
    <property type="evidence" value="ECO:0007669"/>
    <property type="project" value="TreeGrafter"/>
</dbReference>
<dbReference type="Ensembl" id="ENSCCRT00015066767.1">
    <property type="protein sequence ID" value="ENSCCRP00015064635.1"/>
    <property type="gene ID" value="ENSCCRG00015024003.1"/>
</dbReference>
<feature type="domain" description="DH" evidence="2">
    <location>
        <begin position="451"/>
        <end position="640"/>
    </location>
</feature>
<dbReference type="GO" id="GO:0007399">
    <property type="term" value="P:nervous system development"/>
    <property type="evidence" value="ECO:0007669"/>
    <property type="project" value="TreeGrafter"/>
</dbReference>
<dbReference type="Pfam" id="PF12738">
    <property type="entry name" value="PTCB-BRCT"/>
    <property type="match status" value="1"/>
</dbReference>
<dbReference type="Gene3D" id="2.30.29.30">
    <property type="entry name" value="Pleckstrin-homology domain (PH domain)/Phosphotyrosine-binding domain (PTB)"/>
    <property type="match status" value="1"/>
</dbReference>
<evidence type="ECO:0000313" key="4">
    <source>
        <dbReference type="Ensembl" id="ENSCCRP00015064635.1"/>
    </source>
</evidence>
<dbReference type="Gene3D" id="1.20.900.10">
    <property type="entry name" value="Dbl homology (DH) domain"/>
    <property type="match status" value="1"/>
</dbReference>
<dbReference type="Pfam" id="PF21242">
    <property type="entry name" value="ECT2_PH"/>
    <property type="match status" value="1"/>
</dbReference>
<accession>A0A8C1WBR1</accession>
<dbReference type="InterPro" id="IPR049396">
    <property type="entry name" value="ECT2_BRCT0"/>
</dbReference>
<protein>
    <submittedName>
        <fullName evidence="4">Epithelial cell transforming 2</fullName>
    </submittedName>
</protein>
<feature type="compositionally biased region" description="Basic and acidic residues" evidence="1">
    <location>
        <begin position="860"/>
        <end position="873"/>
    </location>
</feature>
<dbReference type="CDD" id="cd00160">
    <property type="entry name" value="RhoGEF"/>
    <property type="match status" value="1"/>
</dbReference>
<dbReference type="InterPro" id="IPR049395">
    <property type="entry name" value="ECT2_PH"/>
</dbReference>
<dbReference type="InterPro" id="IPR001357">
    <property type="entry name" value="BRCT_dom"/>
</dbReference>
<feature type="domain" description="BRCT" evidence="3">
    <location>
        <begin position="173"/>
        <end position="246"/>
    </location>
</feature>
<dbReference type="GO" id="GO:0035556">
    <property type="term" value="P:intracellular signal transduction"/>
    <property type="evidence" value="ECO:0007669"/>
    <property type="project" value="InterPro"/>
</dbReference>
<dbReference type="InterPro" id="IPR001331">
    <property type="entry name" value="GDS_CDC24_CS"/>
</dbReference>
<dbReference type="CDD" id="cd17732">
    <property type="entry name" value="BRCT_Ect2_rpt2"/>
    <property type="match status" value="1"/>
</dbReference>
<dbReference type="CDD" id="cd17733">
    <property type="entry name" value="BRCT_Ect2_rpt1"/>
    <property type="match status" value="1"/>
</dbReference>
<dbReference type="PANTHER" id="PTHR16777:SF2">
    <property type="entry name" value="PROTEIN ECT2"/>
    <property type="match status" value="1"/>
</dbReference>
<dbReference type="GO" id="GO:0005085">
    <property type="term" value="F:guanyl-nucleotide exchange factor activity"/>
    <property type="evidence" value="ECO:0007669"/>
    <property type="project" value="InterPro"/>
</dbReference>
<dbReference type="SMART" id="SM00325">
    <property type="entry name" value="RhoGEF"/>
    <property type="match status" value="1"/>
</dbReference>
<feature type="region of interest" description="Disordered" evidence="1">
    <location>
        <begin position="855"/>
        <end position="881"/>
    </location>
</feature>
<dbReference type="Pfam" id="PF00533">
    <property type="entry name" value="BRCT"/>
    <property type="match status" value="1"/>
</dbReference>
<dbReference type="InterPro" id="IPR000219">
    <property type="entry name" value="DH_dom"/>
</dbReference>
<proteinExistence type="predicted"/>
<dbReference type="PROSITE" id="PS50172">
    <property type="entry name" value="BRCT"/>
    <property type="match status" value="2"/>
</dbReference>
<feature type="domain" description="BRCT" evidence="3">
    <location>
        <begin position="269"/>
        <end position="357"/>
    </location>
</feature>
<dbReference type="SUPFAM" id="SSF52113">
    <property type="entry name" value="BRCT domain"/>
    <property type="match status" value="2"/>
</dbReference>
<dbReference type="SUPFAM" id="SSF48065">
    <property type="entry name" value="DBL homology domain (DH-domain)"/>
    <property type="match status" value="1"/>
</dbReference>
<dbReference type="FunFam" id="1.20.900.10:FF:000022">
    <property type="entry name" value="protein ECT2 isoform X1"/>
    <property type="match status" value="1"/>
</dbReference>
<dbReference type="AlphaFoldDB" id="A0A8C1WBR1"/>
<evidence type="ECO:0000256" key="1">
    <source>
        <dbReference type="SAM" id="MobiDB-lite"/>
    </source>
</evidence>
<name>A0A8C1WBR1_CYPCA</name>